<reference evidence="1" key="1">
    <citation type="submission" date="2023-07" db="EMBL/GenBank/DDBJ databases">
        <title>draft genome sequence of fig (Ficus carica).</title>
        <authorList>
            <person name="Takahashi T."/>
            <person name="Nishimura K."/>
        </authorList>
    </citation>
    <scope>NUCLEOTIDE SEQUENCE</scope>
</reference>
<dbReference type="EMBL" id="BTGU01009290">
    <property type="protein sequence ID" value="GMN22619.1"/>
    <property type="molecule type" value="Genomic_DNA"/>
</dbReference>
<evidence type="ECO:0000313" key="5">
    <source>
        <dbReference type="Proteomes" id="UP001187192"/>
    </source>
</evidence>
<dbReference type="EMBL" id="BTGU01012286">
    <property type="protein sequence ID" value="GMN74661.1"/>
    <property type="molecule type" value="Genomic_DNA"/>
</dbReference>
<comment type="caution">
    <text evidence="1">The sequence shown here is derived from an EMBL/GenBank/DDBJ whole genome shotgun (WGS) entry which is preliminary data.</text>
</comment>
<dbReference type="EMBL" id="BTGU01012288">
    <property type="protein sequence ID" value="GMN74677.1"/>
    <property type="molecule type" value="Genomic_DNA"/>
</dbReference>
<evidence type="ECO:0000313" key="4">
    <source>
        <dbReference type="EMBL" id="GMN74677.1"/>
    </source>
</evidence>
<dbReference type="EMBL" id="BTGU01009292">
    <property type="protein sequence ID" value="GMN22631.1"/>
    <property type="molecule type" value="Genomic_DNA"/>
</dbReference>
<evidence type="ECO:0000313" key="3">
    <source>
        <dbReference type="EMBL" id="GMN74661.1"/>
    </source>
</evidence>
<sequence>MFKSSQDLCPAKPNYAFFLWELYTIV</sequence>
<protein>
    <submittedName>
        <fullName evidence="1">Uncharacterized protein</fullName>
    </submittedName>
</protein>
<evidence type="ECO:0000313" key="2">
    <source>
        <dbReference type="EMBL" id="GMN22631.1"/>
    </source>
</evidence>
<dbReference type="AlphaFoldDB" id="A0AA87YSS6"/>
<organism evidence="1 5">
    <name type="scientific">Ficus carica</name>
    <name type="common">Common fig</name>
    <dbReference type="NCBI Taxonomy" id="3494"/>
    <lineage>
        <taxon>Eukaryota</taxon>
        <taxon>Viridiplantae</taxon>
        <taxon>Streptophyta</taxon>
        <taxon>Embryophyta</taxon>
        <taxon>Tracheophyta</taxon>
        <taxon>Spermatophyta</taxon>
        <taxon>Magnoliopsida</taxon>
        <taxon>eudicotyledons</taxon>
        <taxon>Gunneridae</taxon>
        <taxon>Pentapetalae</taxon>
        <taxon>rosids</taxon>
        <taxon>fabids</taxon>
        <taxon>Rosales</taxon>
        <taxon>Moraceae</taxon>
        <taxon>Ficeae</taxon>
        <taxon>Ficus</taxon>
    </lineage>
</organism>
<name>A0AA87YSS6_FICCA</name>
<keyword evidence="5" id="KW-1185">Reference proteome</keyword>
<gene>
    <name evidence="1" type="ORF">TIFTF001_051226</name>
    <name evidence="2" type="ORF">TIFTF001_051229</name>
    <name evidence="3" type="ORF">TIFTF001_053192</name>
    <name evidence="4" type="ORF">TIFTF001_053196</name>
</gene>
<proteinExistence type="predicted"/>
<dbReference type="Proteomes" id="UP001187192">
    <property type="component" value="Unassembled WGS sequence"/>
</dbReference>
<accession>A0AA87YSS6</accession>
<evidence type="ECO:0000313" key="1">
    <source>
        <dbReference type="EMBL" id="GMN22619.1"/>
    </source>
</evidence>